<dbReference type="UniPathway" id="UPA00214"/>
<dbReference type="Pfam" id="PF00288">
    <property type="entry name" value="GHMP_kinases_N"/>
    <property type="match status" value="1"/>
</dbReference>
<organism evidence="16 17">
    <name type="scientific">Shewanella insulae</name>
    <dbReference type="NCBI Taxonomy" id="2681496"/>
    <lineage>
        <taxon>Bacteria</taxon>
        <taxon>Pseudomonadati</taxon>
        <taxon>Pseudomonadota</taxon>
        <taxon>Gammaproteobacteria</taxon>
        <taxon>Alteromonadales</taxon>
        <taxon>Shewanellaceae</taxon>
        <taxon>Shewanella</taxon>
    </lineage>
</organism>
<comment type="similarity">
    <text evidence="1 11">Belongs to the GHMP kinase family. GalK subfamily.</text>
</comment>
<evidence type="ECO:0000256" key="4">
    <source>
        <dbReference type="ARBA" id="ARBA00022723"/>
    </source>
</evidence>
<dbReference type="PRINTS" id="PR00959">
    <property type="entry name" value="MEVGALKINASE"/>
</dbReference>
<comment type="function">
    <text evidence="11">Catalyzes the transfer of the gamma-phosphate of ATP to D-galactose to form alpha-D-galactose-1-phosphate (Gal-1-P).</text>
</comment>
<dbReference type="InterPro" id="IPR036554">
    <property type="entry name" value="GHMP_kinase_C_sf"/>
</dbReference>
<keyword evidence="5 11" id="KW-0547">Nucleotide-binding</keyword>
<protein>
    <recommendedName>
        <fullName evidence="11 12">Galactokinase</fullName>
        <ecNumber evidence="11 12">2.7.1.6</ecNumber>
    </recommendedName>
    <alternativeName>
        <fullName evidence="11">Galactose kinase</fullName>
    </alternativeName>
</protein>
<feature type="binding site" evidence="11">
    <location>
        <begin position="132"/>
        <end position="138"/>
    </location>
    <ligand>
        <name>ATP</name>
        <dbReference type="ChEBI" id="CHEBI:30616"/>
    </ligand>
</feature>
<dbReference type="EMBL" id="WRPA01000018">
    <property type="protein sequence ID" value="MXR70338.1"/>
    <property type="molecule type" value="Genomic_DNA"/>
</dbReference>
<dbReference type="AlphaFoldDB" id="A0A6L7I4M4"/>
<feature type="site" description="Transition state stabilizer" evidence="11">
    <location>
        <position position="27"/>
    </location>
</feature>
<dbReference type="GO" id="GO:0005829">
    <property type="term" value="C:cytosol"/>
    <property type="evidence" value="ECO:0007669"/>
    <property type="project" value="TreeGrafter"/>
</dbReference>
<dbReference type="PANTHER" id="PTHR10457">
    <property type="entry name" value="MEVALONATE KINASE/GALACTOKINASE"/>
    <property type="match status" value="1"/>
</dbReference>
<dbReference type="EC" id="2.7.1.6" evidence="11 12"/>
<dbReference type="Proteomes" id="UP000474778">
    <property type="component" value="Unassembled WGS sequence"/>
</dbReference>
<dbReference type="InterPro" id="IPR006206">
    <property type="entry name" value="Mevalonate/galactokinase"/>
</dbReference>
<evidence type="ECO:0000259" key="15">
    <source>
        <dbReference type="Pfam" id="PF10509"/>
    </source>
</evidence>
<dbReference type="InterPro" id="IPR022963">
    <property type="entry name" value="Galactokinase_bac"/>
</dbReference>
<keyword evidence="8 11" id="KW-0460">Magnesium</keyword>
<dbReference type="PRINTS" id="PR00473">
    <property type="entry name" value="GALCTOKINASE"/>
</dbReference>
<dbReference type="InterPro" id="IPR019741">
    <property type="entry name" value="Galactokinase_CS"/>
</dbReference>
<comment type="pathway">
    <text evidence="11">Carbohydrate metabolism; galactose metabolism.</text>
</comment>
<feature type="domain" description="Galactokinase N-terminal" evidence="15">
    <location>
        <begin position="8"/>
        <end position="57"/>
    </location>
</feature>
<dbReference type="InterPro" id="IPR000705">
    <property type="entry name" value="Galactokinase"/>
</dbReference>
<evidence type="ECO:0000256" key="8">
    <source>
        <dbReference type="ARBA" id="ARBA00022842"/>
    </source>
</evidence>
<feature type="binding site" evidence="11">
    <location>
        <position position="231"/>
    </location>
    <ligand>
        <name>substrate</name>
    </ligand>
</feature>
<dbReference type="GO" id="GO:0005524">
    <property type="term" value="F:ATP binding"/>
    <property type="evidence" value="ECO:0007669"/>
    <property type="project" value="UniProtKB-UniRule"/>
</dbReference>
<sequence length="389" mass="41476">MKNGELTQAFTQAFGQEPALVAYAPGRVNLIGDHTDYNLGWVLPVALDRGTLVAASRGDDSQFQVVACDLDNEKVCFSLDDLAEDQMPLDVISPWSKYVRGTVKMLSAYLAETGQSPLRGAKLMITGNLPKGAGLSSSASLEMALIKAFAGLYDLKIDGIKAAQLGQQAENDYVGCNCGIMDQLISAMGEADSAMLLDCSDLTIDQVPLPEGLRLMIINSNVKRALVTSEYNLRREQCRQVAQHFGVSSLRQVSYEQLCQAEASLEPTLFRRARHVVSENARVLEMAKALNVGDSACIGRLMAASHGSLRDDFAVSTPEVDCLVALVSEVLGTDGGARMTGGGFGGCVVALLPENKIAGVRETIAAEYQARTGLTAEIYLCHSGAGAFA</sequence>
<reference evidence="16 17" key="1">
    <citation type="submission" date="2019-12" db="EMBL/GenBank/DDBJ databases">
        <title>Shewanella insulae sp. nov., isolated from a tidal flat.</title>
        <authorList>
            <person name="Yoon J.-H."/>
        </authorList>
    </citation>
    <scope>NUCLEOTIDE SEQUENCE [LARGE SCALE GENOMIC DNA]</scope>
    <source>
        <strain evidence="16 17">JBTF-M18</strain>
    </source>
</reference>
<dbReference type="Gene3D" id="3.30.230.10">
    <property type="match status" value="1"/>
</dbReference>
<dbReference type="InterPro" id="IPR006204">
    <property type="entry name" value="GHMP_kinase_N_dom"/>
</dbReference>
<dbReference type="InterPro" id="IPR019539">
    <property type="entry name" value="GalKase_N"/>
</dbReference>
<feature type="binding site" evidence="11">
    <location>
        <position position="138"/>
    </location>
    <ligand>
        <name>Mg(2+)</name>
        <dbReference type="ChEBI" id="CHEBI:18420"/>
    </ligand>
</feature>
<dbReference type="PROSITE" id="PS00627">
    <property type="entry name" value="GHMP_KINASES_ATP"/>
    <property type="match status" value="1"/>
</dbReference>
<keyword evidence="6 11" id="KW-0418">Kinase</keyword>
<comment type="subcellular location">
    <subcellularLocation>
        <location evidence="11">Cytoplasm</location>
    </subcellularLocation>
</comment>
<dbReference type="SUPFAM" id="SSF55060">
    <property type="entry name" value="GHMP Kinase, C-terminal domain"/>
    <property type="match status" value="1"/>
</dbReference>
<dbReference type="RefSeq" id="WP_160798330.1">
    <property type="nucleotide sequence ID" value="NZ_WRPA01000018.1"/>
</dbReference>
<dbReference type="PIRSF" id="PIRSF000530">
    <property type="entry name" value="Galactokinase"/>
    <property type="match status" value="1"/>
</dbReference>
<evidence type="ECO:0000313" key="17">
    <source>
        <dbReference type="Proteomes" id="UP000474778"/>
    </source>
</evidence>
<evidence type="ECO:0000313" key="16">
    <source>
        <dbReference type="EMBL" id="MXR70338.1"/>
    </source>
</evidence>
<dbReference type="GO" id="GO:0004335">
    <property type="term" value="F:galactokinase activity"/>
    <property type="evidence" value="ECO:0007669"/>
    <property type="project" value="UniProtKB-UniRule"/>
</dbReference>
<keyword evidence="7 11" id="KW-0067">ATP-binding</keyword>
<dbReference type="InterPro" id="IPR014721">
    <property type="entry name" value="Ribsml_uS5_D2-typ_fold_subgr"/>
</dbReference>
<evidence type="ECO:0000259" key="14">
    <source>
        <dbReference type="Pfam" id="PF08544"/>
    </source>
</evidence>
<name>A0A6L7I4M4_9GAMM</name>
<dbReference type="NCBIfam" id="TIGR00131">
    <property type="entry name" value="gal_kin"/>
    <property type="match status" value="1"/>
</dbReference>
<feature type="active site" description="Proton acceptor" evidence="11">
    <location>
        <position position="182"/>
    </location>
</feature>
<evidence type="ECO:0000256" key="12">
    <source>
        <dbReference type="NCBIfam" id="TIGR00131"/>
    </source>
</evidence>
<keyword evidence="9 11" id="KW-0299">Galactose metabolism</keyword>
<dbReference type="GO" id="GO:0000287">
    <property type="term" value="F:magnesium ion binding"/>
    <property type="evidence" value="ECO:0007669"/>
    <property type="project" value="UniProtKB-UniRule"/>
</dbReference>
<comment type="caution">
    <text evidence="16">The sequence shown here is derived from an EMBL/GenBank/DDBJ whole genome shotgun (WGS) entry which is preliminary data.</text>
</comment>
<dbReference type="SUPFAM" id="SSF54211">
    <property type="entry name" value="Ribosomal protein S5 domain 2-like"/>
    <property type="match status" value="1"/>
</dbReference>
<dbReference type="Pfam" id="PF08544">
    <property type="entry name" value="GHMP_kinases_C"/>
    <property type="match status" value="1"/>
</dbReference>
<dbReference type="FunFam" id="3.30.230.10:FF:000017">
    <property type="entry name" value="Galactokinase"/>
    <property type="match status" value="1"/>
</dbReference>
<keyword evidence="17" id="KW-1185">Reference proteome</keyword>
<comment type="caution">
    <text evidence="11">Lacks conserved residue(s) required for the propagation of feature annotation.</text>
</comment>
<evidence type="ECO:0000256" key="5">
    <source>
        <dbReference type="ARBA" id="ARBA00022741"/>
    </source>
</evidence>
<dbReference type="InterPro" id="IPR006203">
    <property type="entry name" value="GHMP_knse_ATP-bd_CS"/>
</dbReference>
<keyword evidence="2 11" id="KW-0963">Cytoplasm</keyword>
<keyword evidence="10 11" id="KW-0119">Carbohydrate metabolism</keyword>
<dbReference type="PANTHER" id="PTHR10457:SF7">
    <property type="entry name" value="GALACTOKINASE-RELATED"/>
    <property type="match status" value="1"/>
</dbReference>
<comment type="catalytic activity">
    <reaction evidence="11">
        <text>alpha-D-galactose + ATP = alpha-D-galactose 1-phosphate + ADP + H(+)</text>
        <dbReference type="Rhea" id="RHEA:13553"/>
        <dbReference type="ChEBI" id="CHEBI:15378"/>
        <dbReference type="ChEBI" id="CHEBI:28061"/>
        <dbReference type="ChEBI" id="CHEBI:30616"/>
        <dbReference type="ChEBI" id="CHEBI:58336"/>
        <dbReference type="ChEBI" id="CHEBI:456216"/>
        <dbReference type="EC" id="2.7.1.6"/>
    </reaction>
</comment>
<feature type="binding site" evidence="11">
    <location>
        <position position="170"/>
    </location>
    <ligand>
        <name>Mg(2+)</name>
        <dbReference type="ChEBI" id="CHEBI:18420"/>
    </ligand>
</feature>
<evidence type="ECO:0000256" key="6">
    <source>
        <dbReference type="ARBA" id="ARBA00022777"/>
    </source>
</evidence>
<evidence type="ECO:0000256" key="2">
    <source>
        <dbReference type="ARBA" id="ARBA00022490"/>
    </source>
</evidence>
<evidence type="ECO:0000259" key="13">
    <source>
        <dbReference type="Pfam" id="PF00288"/>
    </source>
</evidence>
<keyword evidence="3 11" id="KW-0808">Transferase</keyword>
<dbReference type="Gene3D" id="3.30.70.890">
    <property type="entry name" value="GHMP kinase, C-terminal domain"/>
    <property type="match status" value="1"/>
</dbReference>
<proteinExistence type="inferred from homology"/>
<dbReference type="GO" id="GO:0006012">
    <property type="term" value="P:galactose metabolic process"/>
    <property type="evidence" value="ECO:0007669"/>
    <property type="project" value="UniProtKB-UniRule"/>
</dbReference>
<feature type="domain" description="GHMP kinase N-terminal" evidence="13">
    <location>
        <begin position="99"/>
        <end position="189"/>
    </location>
</feature>
<dbReference type="HAMAP" id="MF_00246">
    <property type="entry name" value="Galactokinase"/>
    <property type="match status" value="1"/>
</dbReference>
<dbReference type="FunFam" id="3.30.70.890:FF:000001">
    <property type="entry name" value="Galactokinase"/>
    <property type="match status" value="1"/>
</dbReference>
<evidence type="ECO:0000256" key="11">
    <source>
        <dbReference type="HAMAP-Rule" id="MF_00246"/>
    </source>
</evidence>
<dbReference type="NCBIfam" id="NF003472">
    <property type="entry name" value="PRK05101.1"/>
    <property type="match status" value="1"/>
</dbReference>
<evidence type="ECO:0000256" key="3">
    <source>
        <dbReference type="ARBA" id="ARBA00022679"/>
    </source>
</evidence>
<dbReference type="InterPro" id="IPR020568">
    <property type="entry name" value="Ribosomal_Su5_D2-typ_SF"/>
</dbReference>
<accession>A0A6L7I4M4</accession>
<evidence type="ECO:0000256" key="7">
    <source>
        <dbReference type="ARBA" id="ARBA00022840"/>
    </source>
</evidence>
<evidence type="ECO:0000256" key="1">
    <source>
        <dbReference type="ARBA" id="ARBA00006566"/>
    </source>
</evidence>
<feature type="domain" description="GHMP kinase C-terminal" evidence="14">
    <location>
        <begin position="286"/>
        <end position="368"/>
    </location>
</feature>
<dbReference type="PROSITE" id="PS00106">
    <property type="entry name" value="GALACTOKINASE"/>
    <property type="match status" value="1"/>
</dbReference>
<gene>
    <name evidence="11 16" type="primary">galK</name>
    <name evidence="16" type="ORF">GNT65_16895</name>
</gene>
<evidence type="ECO:0000256" key="10">
    <source>
        <dbReference type="ARBA" id="ARBA00023277"/>
    </source>
</evidence>
<keyword evidence="4 11" id="KW-0479">Metal-binding</keyword>
<dbReference type="InterPro" id="IPR013750">
    <property type="entry name" value="GHMP_kinase_C_dom"/>
</dbReference>
<dbReference type="Pfam" id="PF10509">
    <property type="entry name" value="GalKase_gal_bdg"/>
    <property type="match status" value="1"/>
</dbReference>
<evidence type="ECO:0000256" key="9">
    <source>
        <dbReference type="ARBA" id="ARBA00023144"/>
    </source>
</evidence>